<feature type="chain" id="PRO_5046378873" description="YtxH domain-containing protein" evidence="1">
    <location>
        <begin position="23"/>
        <end position="104"/>
    </location>
</feature>
<proteinExistence type="predicted"/>
<evidence type="ECO:0008006" key="4">
    <source>
        <dbReference type="Google" id="ProtNLM"/>
    </source>
</evidence>
<name>A0ABQ6Z2G0_9ENTE</name>
<feature type="signal peptide" evidence="1">
    <location>
        <begin position="1"/>
        <end position="22"/>
    </location>
</feature>
<organism evidence="2 3">
    <name type="scientific">Candidatus Enterococcus willemsii</name>
    <dbReference type="NCBI Taxonomy" id="1857215"/>
    <lineage>
        <taxon>Bacteria</taxon>
        <taxon>Bacillati</taxon>
        <taxon>Bacillota</taxon>
        <taxon>Bacilli</taxon>
        <taxon>Lactobacillales</taxon>
        <taxon>Enterococcaceae</taxon>
        <taxon>Enterococcus</taxon>
    </lineage>
</organism>
<dbReference type="RefSeq" id="WP_161900967.1">
    <property type="nucleotide sequence ID" value="NZ_MAEL01000005.1"/>
</dbReference>
<dbReference type="Proteomes" id="UP000782705">
    <property type="component" value="Unassembled WGS sequence"/>
</dbReference>
<keyword evidence="1" id="KW-0732">Signal</keyword>
<sequence>MKTSTKVTIGLSVAAIAGIATAAVVSEKVFKKVTSMSNRRKVKRFVDDKFNGNEALLNVVDKLEDKDIDSLMKAANKVSDGRDKVVDYGHSVKDKIDDVVSNIF</sequence>
<comment type="caution">
    <text evidence="2">The sequence shown here is derived from an EMBL/GenBank/DDBJ whole genome shotgun (WGS) entry which is preliminary data.</text>
</comment>
<reference evidence="2 3" key="1">
    <citation type="submission" date="2016-06" db="EMBL/GenBank/DDBJ databases">
        <title>Four novel species of enterococci isolated from chicken manure.</title>
        <authorList>
            <person name="Van Tyne D."/>
        </authorList>
    </citation>
    <scope>NUCLEOTIDE SEQUENCE [LARGE SCALE GENOMIC DNA]</scope>
    <source>
        <strain evidence="2 3">CU12B</strain>
    </source>
</reference>
<evidence type="ECO:0000313" key="3">
    <source>
        <dbReference type="Proteomes" id="UP000782705"/>
    </source>
</evidence>
<dbReference type="EMBL" id="MAEL01000005">
    <property type="protein sequence ID" value="KAF1305847.1"/>
    <property type="molecule type" value="Genomic_DNA"/>
</dbReference>
<protein>
    <recommendedName>
        <fullName evidence="4">YtxH domain-containing protein</fullName>
    </recommendedName>
</protein>
<keyword evidence="3" id="KW-1185">Reference proteome</keyword>
<accession>A0ABQ6Z2G0</accession>
<evidence type="ECO:0000256" key="1">
    <source>
        <dbReference type="SAM" id="SignalP"/>
    </source>
</evidence>
<gene>
    <name evidence="2" type="ORF">BAU17_13045</name>
</gene>
<evidence type="ECO:0000313" key="2">
    <source>
        <dbReference type="EMBL" id="KAF1305847.1"/>
    </source>
</evidence>